<accession>A0A5A7SEI7</accession>
<dbReference type="AlphaFoldDB" id="A0A5A7SEI7"/>
<evidence type="ECO:0000256" key="1">
    <source>
        <dbReference type="SAM" id="MobiDB-lite"/>
    </source>
</evidence>
<dbReference type="OrthoDB" id="3761621at2"/>
<evidence type="ECO:0000313" key="2">
    <source>
        <dbReference type="EMBL" id="KAA0023829.1"/>
    </source>
</evidence>
<dbReference type="RefSeq" id="WP_149428989.1">
    <property type="nucleotide sequence ID" value="NZ_VLNY01000002.1"/>
</dbReference>
<organism evidence="2 3">
    <name type="scientific">Antrihabitans cavernicola</name>
    <dbReference type="NCBI Taxonomy" id="2495913"/>
    <lineage>
        <taxon>Bacteria</taxon>
        <taxon>Bacillati</taxon>
        <taxon>Actinomycetota</taxon>
        <taxon>Actinomycetes</taxon>
        <taxon>Mycobacteriales</taxon>
        <taxon>Nocardiaceae</taxon>
        <taxon>Antrihabitans</taxon>
    </lineage>
</organism>
<proteinExistence type="predicted"/>
<feature type="region of interest" description="Disordered" evidence="1">
    <location>
        <begin position="109"/>
        <end position="129"/>
    </location>
</feature>
<gene>
    <name evidence="2" type="ORF">FOY51_04325</name>
</gene>
<reference evidence="2 3" key="1">
    <citation type="submission" date="2019-07" db="EMBL/GenBank/DDBJ databases">
        <title>Rhodococcus cavernicolus sp. nov., isolated from a cave.</title>
        <authorList>
            <person name="Lee S.D."/>
        </authorList>
    </citation>
    <scope>NUCLEOTIDE SEQUENCE [LARGE SCALE GENOMIC DNA]</scope>
    <source>
        <strain evidence="2 3">C1-24</strain>
    </source>
</reference>
<dbReference type="EMBL" id="VLNY01000002">
    <property type="protein sequence ID" value="KAA0023829.1"/>
    <property type="molecule type" value="Genomic_DNA"/>
</dbReference>
<keyword evidence="3" id="KW-1185">Reference proteome</keyword>
<dbReference type="Pfam" id="PF14337">
    <property type="entry name" value="Abi_alpha"/>
    <property type="match status" value="1"/>
</dbReference>
<feature type="compositionally biased region" description="Polar residues" evidence="1">
    <location>
        <begin position="109"/>
        <end position="122"/>
    </location>
</feature>
<comment type="caution">
    <text evidence="2">The sequence shown here is derived from an EMBL/GenBank/DDBJ whole genome shotgun (WGS) entry which is preliminary data.</text>
</comment>
<sequence>MASEIARSGNNEVTRTGANLPAQISPEARILRGVFRVAGLAAGTAIRGGTWAAGTTIDAGRQVVAAAMEGDSPEDVAERASARLRSLARTTLGVTEESVREIVSYVPTGNLQSGNDATPTLTSRESSAEELRRRGDELLATSANVYSEDAMHPAYGRILGELAPDEARMLRFLALNGNQPIVDVRTNRPLGIGSELIESDLSSVSEQAGCRHPERSRSYLINLKRLGLLAIADEPVELSRYMVLEVQPKVDAAVKRAGRAPKIVRKRVALTDFGVDFCRTCFTLESSNATGIGI</sequence>
<dbReference type="Proteomes" id="UP000322244">
    <property type="component" value="Unassembled WGS sequence"/>
</dbReference>
<name>A0A5A7SEI7_9NOCA</name>
<dbReference type="Gene3D" id="3.30.110.190">
    <property type="match status" value="1"/>
</dbReference>
<dbReference type="InterPro" id="IPR025506">
    <property type="entry name" value="Abi_alpha"/>
</dbReference>
<protein>
    <submittedName>
        <fullName evidence="2">DUF4393 domain-containing protein</fullName>
    </submittedName>
</protein>
<evidence type="ECO:0000313" key="3">
    <source>
        <dbReference type="Proteomes" id="UP000322244"/>
    </source>
</evidence>